<sequence length="98" mass="10853">MALRALIGKLRGAPAEAASRAFSTTCEYCGKTSSRIAGSLGQKNGAIKDDFSEEFKKFQRKQYIIRTAVVVTSLSMSWLTWTVGIAYIEDNAKIRSRK</sequence>
<keyword evidence="1" id="KW-0472">Membrane</keyword>
<feature type="transmembrane region" description="Helical" evidence="1">
    <location>
        <begin position="63"/>
        <end position="88"/>
    </location>
</feature>
<protein>
    <submittedName>
        <fullName evidence="2">Uncharacterized protein</fullName>
    </submittedName>
</protein>
<proteinExistence type="predicted"/>
<comment type="caution">
    <text evidence="2">The sequence shown here is derived from an EMBL/GenBank/DDBJ whole genome shotgun (WGS) entry which is preliminary data.</text>
</comment>
<keyword evidence="1" id="KW-1133">Transmembrane helix</keyword>
<keyword evidence="1" id="KW-0812">Transmembrane</keyword>
<dbReference type="Proteomes" id="UP000823388">
    <property type="component" value="Chromosome 2K"/>
</dbReference>
<reference evidence="2" key="1">
    <citation type="submission" date="2020-05" db="EMBL/GenBank/DDBJ databases">
        <title>WGS assembly of Panicum virgatum.</title>
        <authorList>
            <person name="Lovell J.T."/>
            <person name="Jenkins J."/>
            <person name="Shu S."/>
            <person name="Juenger T.E."/>
            <person name="Schmutz J."/>
        </authorList>
    </citation>
    <scope>NUCLEOTIDE SEQUENCE</scope>
    <source>
        <strain evidence="2">AP13</strain>
    </source>
</reference>
<evidence type="ECO:0000313" key="3">
    <source>
        <dbReference type="Proteomes" id="UP000823388"/>
    </source>
</evidence>
<accession>A0A8T0W5J1</accession>
<dbReference type="AlphaFoldDB" id="A0A8T0W5J1"/>
<name>A0A8T0W5J1_PANVG</name>
<organism evidence="2 3">
    <name type="scientific">Panicum virgatum</name>
    <name type="common">Blackwell switchgrass</name>
    <dbReference type="NCBI Taxonomy" id="38727"/>
    <lineage>
        <taxon>Eukaryota</taxon>
        <taxon>Viridiplantae</taxon>
        <taxon>Streptophyta</taxon>
        <taxon>Embryophyta</taxon>
        <taxon>Tracheophyta</taxon>
        <taxon>Spermatophyta</taxon>
        <taxon>Magnoliopsida</taxon>
        <taxon>Liliopsida</taxon>
        <taxon>Poales</taxon>
        <taxon>Poaceae</taxon>
        <taxon>PACMAD clade</taxon>
        <taxon>Panicoideae</taxon>
        <taxon>Panicodae</taxon>
        <taxon>Paniceae</taxon>
        <taxon>Panicinae</taxon>
        <taxon>Panicum</taxon>
        <taxon>Panicum sect. Hiantes</taxon>
    </lineage>
</organism>
<evidence type="ECO:0000256" key="1">
    <source>
        <dbReference type="SAM" id="Phobius"/>
    </source>
</evidence>
<gene>
    <name evidence="2" type="ORF">PVAP13_2KG035500</name>
</gene>
<evidence type="ECO:0000313" key="2">
    <source>
        <dbReference type="EMBL" id="KAG2639943.1"/>
    </source>
</evidence>
<keyword evidence="3" id="KW-1185">Reference proteome</keyword>
<dbReference type="EMBL" id="CM029039">
    <property type="protein sequence ID" value="KAG2639943.1"/>
    <property type="molecule type" value="Genomic_DNA"/>
</dbReference>